<organism evidence="2 3">
    <name type="scientific">Pseudooctadecabacter jejudonensis</name>
    <dbReference type="NCBI Taxonomy" id="1391910"/>
    <lineage>
        <taxon>Bacteria</taxon>
        <taxon>Pseudomonadati</taxon>
        <taxon>Pseudomonadota</taxon>
        <taxon>Alphaproteobacteria</taxon>
        <taxon>Rhodobacterales</taxon>
        <taxon>Paracoccaceae</taxon>
        <taxon>Pseudooctadecabacter</taxon>
    </lineage>
</organism>
<protein>
    <submittedName>
        <fullName evidence="2">Uncharacterized protein</fullName>
    </submittedName>
</protein>
<dbReference type="OrthoDB" id="7774819at2"/>
<keyword evidence="1" id="KW-0812">Transmembrane</keyword>
<dbReference type="Proteomes" id="UP000193623">
    <property type="component" value="Unassembled WGS sequence"/>
</dbReference>
<sequence length="355" mass="37433">MRGAVLTGLHLLPFVLTLTAVAWFLAQSPFSAPMVQATTAQIDRTLTRAMARDVDRAWLLPRVQDALLAEDLMRLDLLLGLANDHGVVLPRELIEDIAALDAATSGFVARTTGCGACAVDITACETLSQISLCAIPFELTPAGDVNALRRAGVDYLSGGDIDRLDVGLAVIGLGATGAVLATGGSSYSVKAGASVLRAARRLGMVTPALAARLTSLVGDAVRWDRLGDLARGRAAPQDLIVTAKMEELTGLGRSLGRMADTTSVAEAMTLLRFVDTPQEAARLARVTDAIGPRTRGAIEVLGKSRVLRATVRISNLAIGAAAALYLAVLQVLIFCGQQGCNLCIRSLRRRMPRQI</sequence>
<dbReference type="AlphaFoldDB" id="A0A1Y5SZ24"/>
<dbReference type="EMBL" id="FWFT01000004">
    <property type="protein sequence ID" value="SLN51994.1"/>
    <property type="molecule type" value="Genomic_DNA"/>
</dbReference>
<reference evidence="2 3" key="1">
    <citation type="submission" date="2017-03" db="EMBL/GenBank/DDBJ databases">
        <authorList>
            <person name="Afonso C.L."/>
            <person name="Miller P.J."/>
            <person name="Scott M.A."/>
            <person name="Spackman E."/>
            <person name="Goraichik I."/>
            <person name="Dimitrov K.M."/>
            <person name="Suarez D.L."/>
            <person name="Swayne D.E."/>
        </authorList>
    </citation>
    <scope>NUCLEOTIDE SEQUENCE [LARGE SCALE GENOMIC DNA]</scope>
    <source>
        <strain evidence="2 3">CECT 8397</strain>
    </source>
</reference>
<dbReference type="RefSeq" id="WP_085865126.1">
    <property type="nucleotide sequence ID" value="NZ_FWFT01000004.1"/>
</dbReference>
<evidence type="ECO:0000256" key="1">
    <source>
        <dbReference type="SAM" id="Phobius"/>
    </source>
</evidence>
<evidence type="ECO:0000313" key="3">
    <source>
        <dbReference type="Proteomes" id="UP000193623"/>
    </source>
</evidence>
<feature type="transmembrane region" description="Helical" evidence="1">
    <location>
        <begin position="316"/>
        <end position="344"/>
    </location>
</feature>
<evidence type="ECO:0000313" key="2">
    <source>
        <dbReference type="EMBL" id="SLN51994.1"/>
    </source>
</evidence>
<keyword evidence="1" id="KW-0472">Membrane</keyword>
<keyword evidence="3" id="KW-1185">Reference proteome</keyword>
<gene>
    <name evidence="2" type="ORF">PSJ8397_02748</name>
</gene>
<proteinExistence type="predicted"/>
<keyword evidence="1" id="KW-1133">Transmembrane helix</keyword>
<accession>A0A1Y5SZ24</accession>
<name>A0A1Y5SZ24_9RHOB</name>